<evidence type="ECO:0000313" key="1">
    <source>
        <dbReference type="EMBL" id="JAD87186.1"/>
    </source>
</evidence>
<accession>A0A0A9DH97</accession>
<reference evidence="1" key="2">
    <citation type="journal article" date="2015" name="Data Brief">
        <title>Shoot transcriptome of the giant reed, Arundo donax.</title>
        <authorList>
            <person name="Barrero R.A."/>
            <person name="Guerrero F.D."/>
            <person name="Moolhuijzen P."/>
            <person name="Goolsby J.A."/>
            <person name="Tidwell J."/>
            <person name="Bellgard S.E."/>
            <person name="Bellgard M.I."/>
        </authorList>
    </citation>
    <scope>NUCLEOTIDE SEQUENCE</scope>
    <source>
        <tissue evidence="1">Shoot tissue taken approximately 20 cm above the soil surface</tissue>
    </source>
</reference>
<dbReference type="EMBL" id="GBRH01210709">
    <property type="protein sequence ID" value="JAD87186.1"/>
    <property type="molecule type" value="Transcribed_RNA"/>
</dbReference>
<name>A0A0A9DH97_ARUDO</name>
<organism evidence="1">
    <name type="scientific">Arundo donax</name>
    <name type="common">Giant reed</name>
    <name type="synonym">Donax arundinaceus</name>
    <dbReference type="NCBI Taxonomy" id="35708"/>
    <lineage>
        <taxon>Eukaryota</taxon>
        <taxon>Viridiplantae</taxon>
        <taxon>Streptophyta</taxon>
        <taxon>Embryophyta</taxon>
        <taxon>Tracheophyta</taxon>
        <taxon>Spermatophyta</taxon>
        <taxon>Magnoliopsida</taxon>
        <taxon>Liliopsida</taxon>
        <taxon>Poales</taxon>
        <taxon>Poaceae</taxon>
        <taxon>PACMAD clade</taxon>
        <taxon>Arundinoideae</taxon>
        <taxon>Arundineae</taxon>
        <taxon>Arundo</taxon>
    </lineage>
</organism>
<dbReference type="AlphaFoldDB" id="A0A0A9DH97"/>
<sequence length="34" mass="3908">MFTASTQEKLKGKSPCNKVEELLTLYNKSTQLYL</sequence>
<reference evidence="1" key="1">
    <citation type="submission" date="2014-09" db="EMBL/GenBank/DDBJ databases">
        <authorList>
            <person name="Magalhaes I.L.F."/>
            <person name="Oliveira U."/>
            <person name="Santos F.R."/>
            <person name="Vidigal T.H.D.A."/>
            <person name="Brescovit A.D."/>
            <person name="Santos A.J."/>
        </authorList>
    </citation>
    <scope>NUCLEOTIDE SEQUENCE</scope>
    <source>
        <tissue evidence="1">Shoot tissue taken approximately 20 cm above the soil surface</tissue>
    </source>
</reference>
<proteinExistence type="predicted"/>
<protein>
    <submittedName>
        <fullName evidence="1">Uncharacterized protein</fullName>
    </submittedName>
</protein>